<dbReference type="EMBL" id="QGNW01002051">
    <property type="protein sequence ID" value="RVW25943.1"/>
    <property type="molecule type" value="Genomic_DNA"/>
</dbReference>
<organism evidence="1 2">
    <name type="scientific">Vitis vinifera</name>
    <name type="common">Grape</name>
    <dbReference type="NCBI Taxonomy" id="29760"/>
    <lineage>
        <taxon>Eukaryota</taxon>
        <taxon>Viridiplantae</taxon>
        <taxon>Streptophyta</taxon>
        <taxon>Embryophyta</taxon>
        <taxon>Tracheophyta</taxon>
        <taxon>Spermatophyta</taxon>
        <taxon>Magnoliopsida</taxon>
        <taxon>eudicotyledons</taxon>
        <taxon>Gunneridae</taxon>
        <taxon>Pentapetalae</taxon>
        <taxon>rosids</taxon>
        <taxon>Vitales</taxon>
        <taxon>Vitaceae</taxon>
        <taxon>Viteae</taxon>
        <taxon>Vitis</taxon>
    </lineage>
</organism>
<gene>
    <name evidence="1" type="ORF">CK203_095940</name>
</gene>
<name>A0A438CS00_VITVI</name>
<comment type="caution">
    <text evidence="1">The sequence shown here is derived from an EMBL/GenBank/DDBJ whole genome shotgun (WGS) entry which is preliminary data.</text>
</comment>
<reference evidence="1 2" key="1">
    <citation type="journal article" date="2018" name="PLoS Genet.">
        <title>Population sequencing reveals clonal diversity and ancestral inbreeding in the grapevine cultivar Chardonnay.</title>
        <authorList>
            <person name="Roach M.J."/>
            <person name="Johnson D.L."/>
            <person name="Bohlmann J."/>
            <person name="van Vuuren H.J."/>
            <person name="Jones S.J."/>
            <person name="Pretorius I.S."/>
            <person name="Schmidt S.A."/>
            <person name="Borneman A.R."/>
        </authorList>
    </citation>
    <scope>NUCLEOTIDE SEQUENCE [LARGE SCALE GENOMIC DNA]</scope>
    <source>
        <strain evidence="2">cv. Chardonnay</strain>
        <tissue evidence="1">Leaf</tissue>
    </source>
</reference>
<evidence type="ECO:0000313" key="1">
    <source>
        <dbReference type="EMBL" id="RVW25943.1"/>
    </source>
</evidence>
<protein>
    <submittedName>
        <fullName evidence="1">Uncharacterized protein</fullName>
    </submittedName>
</protein>
<dbReference type="Proteomes" id="UP000288805">
    <property type="component" value="Unassembled WGS sequence"/>
</dbReference>
<accession>A0A438CS00</accession>
<proteinExistence type="predicted"/>
<sequence>MHQKKNSNARGQLKYELYALFGYDASRHNCFYVLSELTRGGIAIHGNVVHKAINHVVSFCLMELQFGISAKDPEQRMWRCLFELLVLCCHHNLMVDLLSCIDTRMGFSEDQVEANPWVHFFSQYAFP</sequence>
<evidence type="ECO:0000313" key="2">
    <source>
        <dbReference type="Proteomes" id="UP000288805"/>
    </source>
</evidence>
<dbReference type="AlphaFoldDB" id="A0A438CS00"/>